<dbReference type="WBParaSite" id="GPUH_0002383701-mRNA-1">
    <property type="protein sequence ID" value="GPUH_0002383701-mRNA-1"/>
    <property type="gene ID" value="GPUH_0002383701"/>
</dbReference>
<sequence length="176" mass="20177">MFVFLSSTFTQDVESPWMAIISEYIKACDCFQSKVHLDQQLQVEKVFTGSGILLKHSVDYSHRGGQRSLKEHYKYNEEEANTEVLTIYHEGEVRVNVIMTSTYQMAKRVQVSNLALKFCRLVPRPSTIPRARYLLPGTPGPHVRACESFGGKNTNSGTRKARRLKFYVYVSHPNRT</sequence>
<proteinExistence type="predicted"/>
<reference evidence="3" key="1">
    <citation type="submission" date="2016-06" db="UniProtKB">
        <authorList>
            <consortium name="WormBaseParasite"/>
        </authorList>
    </citation>
    <scope>IDENTIFICATION</scope>
</reference>
<evidence type="ECO:0000313" key="2">
    <source>
        <dbReference type="Proteomes" id="UP000271098"/>
    </source>
</evidence>
<keyword evidence="2" id="KW-1185">Reference proteome</keyword>
<dbReference type="Proteomes" id="UP000271098">
    <property type="component" value="Unassembled WGS sequence"/>
</dbReference>
<gene>
    <name evidence="1" type="ORF">GPUH_LOCUS23807</name>
</gene>
<dbReference type="EMBL" id="UYRT01099035">
    <property type="protein sequence ID" value="VDN41986.1"/>
    <property type="molecule type" value="Genomic_DNA"/>
</dbReference>
<evidence type="ECO:0000313" key="3">
    <source>
        <dbReference type="WBParaSite" id="GPUH_0002383701-mRNA-1"/>
    </source>
</evidence>
<reference evidence="1 2" key="2">
    <citation type="submission" date="2018-11" db="EMBL/GenBank/DDBJ databases">
        <authorList>
            <consortium name="Pathogen Informatics"/>
        </authorList>
    </citation>
    <scope>NUCLEOTIDE SEQUENCE [LARGE SCALE GENOMIC DNA]</scope>
</reference>
<organism evidence="3">
    <name type="scientific">Gongylonema pulchrum</name>
    <dbReference type="NCBI Taxonomy" id="637853"/>
    <lineage>
        <taxon>Eukaryota</taxon>
        <taxon>Metazoa</taxon>
        <taxon>Ecdysozoa</taxon>
        <taxon>Nematoda</taxon>
        <taxon>Chromadorea</taxon>
        <taxon>Rhabditida</taxon>
        <taxon>Spirurina</taxon>
        <taxon>Spiruromorpha</taxon>
        <taxon>Spiruroidea</taxon>
        <taxon>Gongylonematidae</taxon>
        <taxon>Gongylonema</taxon>
    </lineage>
</organism>
<dbReference type="AlphaFoldDB" id="A0A183ES66"/>
<protein>
    <submittedName>
        <fullName evidence="3">Metalloprotease</fullName>
    </submittedName>
</protein>
<accession>A0A183ES66</accession>
<name>A0A183ES66_9BILA</name>
<evidence type="ECO:0000313" key="1">
    <source>
        <dbReference type="EMBL" id="VDN41986.1"/>
    </source>
</evidence>